<keyword evidence="9 12" id="KW-0472">Membrane</keyword>
<dbReference type="GO" id="GO:0045039">
    <property type="term" value="P:protein insertion into mitochondrial inner membrane"/>
    <property type="evidence" value="ECO:0007669"/>
    <property type="project" value="TreeGrafter"/>
</dbReference>
<protein>
    <recommendedName>
        <fullName evidence="12">Succinate dehydrogenase [ubiquinone] cytochrome b small subunit</fullName>
    </recommendedName>
</protein>
<evidence type="ECO:0000256" key="10">
    <source>
        <dbReference type="PIRSR" id="PIRSR607992-1"/>
    </source>
</evidence>
<evidence type="ECO:0000256" key="3">
    <source>
        <dbReference type="ARBA" id="ARBA00022448"/>
    </source>
</evidence>
<dbReference type="Pfam" id="PF05328">
    <property type="entry name" value="CybS"/>
    <property type="match status" value="1"/>
</dbReference>
<dbReference type="CDD" id="cd03496">
    <property type="entry name" value="SQR_TypeC_CybS"/>
    <property type="match status" value="1"/>
</dbReference>
<comment type="subcellular location">
    <subcellularLocation>
        <location evidence="1 12">Mitochondrion inner membrane</location>
        <topology evidence="1 12">Multi-pass membrane protein</topology>
    </subcellularLocation>
</comment>
<dbReference type="GeneID" id="59325786"/>
<proteinExistence type="inferred from homology"/>
<feature type="binding site" description="axial binding residue" evidence="11">
    <location>
        <position position="142"/>
    </location>
    <ligand>
        <name>heme b</name>
        <dbReference type="ChEBI" id="CHEBI:60344"/>
        <note>ligand shared with SDHC</note>
    </ligand>
    <ligandPart>
        <name>Fe</name>
        <dbReference type="ChEBI" id="CHEBI:18248"/>
    </ligandPart>
</feature>
<dbReference type="RefSeq" id="XP_037139293.1">
    <property type="nucleotide sequence ID" value="XM_037283397.1"/>
</dbReference>
<evidence type="ECO:0000256" key="2">
    <source>
        <dbReference type="ARBA" id="ARBA00007294"/>
    </source>
</evidence>
<keyword evidence="8 12" id="KW-0496">Mitochondrion</keyword>
<evidence type="ECO:0000256" key="9">
    <source>
        <dbReference type="ARBA" id="ARBA00023136"/>
    </source>
</evidence>
<dbReference type="KEGG" id="tgb:HG536_0D01410"/>
<evidence type="ECO:0000313" key="14">
    <source>
        <dbReference type="Proteomes" id="UP000515788"/>
    </source>
</evidence>
<keyword evidence="4" id="KW-0812">Transmembrane</keyword>
<evidence type="ECO:0000256" key="6">
    <source>
        <dbReference type="ARBA" id="ARBA00022946"/>
    </source>
</evidence>
<dbReference type="FunFam" id="1.20.1300.10:FF:000007">
    <property type="entry name" value="Succinate dehydrogenase [ubiquinone] cytochrome b small subunit"/>
    <property type="match status" value="1"/>
</dbReference>
<keyword evidence="5 12" id="KW-0999">Mitochondrion inner membrane</keyword>
<evidence type="ECO:0000256" key="4">
    <source>
        <dbReference type="ARBA" id="ARBA00022692"/>
    </source>
</evidence>
<evidence type="ECO:0000313" key="13">
    <source>
        <dbReference type="EMBL" id="QLL32619.1"/>
    </source>
</evidence>
<comment type="similarity">
    <text evidence="2 12">Belongs to the CybS family.</text>
</comment>
<reference evidence="13 14" key="1">
    <citation type="submission" date="2020-06" db="EMBL/GenBank/DDBJ databases">
        <title>The yeast mating-type switching endonuclease HO is a domesticated member of an unorthodox homing genetic element family.</title>
        <authorList>
            <person name="Coughlan A.Y."/>
            <person name="Lombardi L."/>
            <person name="Braun-Galleani S."/>
            <person name="Martos A.R."/>
            <person name="Galeote V."/>
            <person name="Bigey F."/>
            <person name="Dequin S."/>
            <person name="Byrne K.P."/>
            <person name="Wolfe K.H."/>
        </authorList>
    </citation>
    <scope>NUCLEOTIDE SEQUENCE [LARGE SCALE GENOMIC DNA]</scope>
    <source>
        <strain evidence="13 14">CBS764</strain>
    </source>
</reference>
<dbReference type="PANTHER" id="PTHR13337">
    <property type="entry name" value="SUCCINATE DEHYDROGENASE"/>
    <property type="match status" value="1"/>
</dbReference>
<organism evidence="13 14">
    <name type="scientific">Torulaspora globosa</name>
    <dbReference type="NCBI Taxonomy" id="48254"/>
    <lineage>
        <taxon>Eukaryota</taxon>
        <taxon>Fungi</taxon>
        <taxon>Dikarya</taxon>
        <taxon>Ascomycota</taxon>
        <taxon>Saccharomycotina</taxon>
        <taxon>Saccharomycetes</taxon>
        <taxon>Saccharomycetales</taxon>
        <taxon>Saccharomycetaceae</taxon>
        <taxon>Torulaspora</taxon>
    </lineage>
</organism>
<name>A0A7G3ZGI3_9SACH</name>
<dbReference type="AlphaFoldDB" id="A0A7G3ZGI3"/>
<keyword evidence="11" id="KW-0479">Metal-binding</keyword>
<dbReference type="Gene3D" id="1.20.1300.10">
    <property type="entry name" value="Fumarate reductase/succinate dehydrogenase, transmembrane subunit"/>
    <property type="match status" value="1"/>
</dbReference>
<dbReference type="Proteomes" id="UP000515788">
    <property type="component" value="Chromosome 4"/>
</dbReference>
<accession>A0A7G3ZGI3</accession>
<keyword evidence="6 12" id="KW-0809">Transit peptide</keyword>
<evidence type="ECO:0000256" key="1">
    <source>
        <dbReference type="ARBA" id="ARBA00004448"/>
    </source>
</evidence>
<sequence length="213" mass="23717">MASHFISFAASIAFLQQFEMLFVPLGLGRHLENGRSLFSKLNRAFSPCISTSHISTRHLSLRPNLSKFKMIPSPPGGVKGGMNDAFQAPEPNHFHGSYHWDYERITAASLLPLTTIPLYISLNGGVVHPLLDASLCVMLIVHAHYGFMSCIIDYIPKRKFGIWHDMARYLLYGGSALALYGVYDLETRNNGVVDLIGKLWSDEDSGLSIFSTR</sequence>
<evidence type="ECO:0000256" key="5">
    <source>
        <dbReference type="ARBA" id="ARBA00022792"/>
    </source>
</evidence>
<dbReference type="PANTHER" id="PTHR13337:SF2">
    <property type="entry name" value="SUCCINATE DEHYDROGENASE [UBIQUINONE] CYTOCHROME B SMALL SUBUNIT, MITOCHONDRIAL"/>
    <property type="match status" value="1"/>
</dbReference>
<dbReference type="GO" id="GO:0046872">
    <property type="term" value="F:metal ion binding"/>
    <property type="evidence" value="ECO:0007669"/>
    <property type="project" value="UniProtKB-KW"/>
</dbReference>
<keyword evidence="3" id="KW-0813">Transport</keyword>
<evidence type="ECO:0000256" key="11">
    <source>
        <dbReference type="PIRSR" id="PIRSR607992-2"/>
    </source>
</evidence>
<keyword evidence="7" id="KW-1133">Transmembrane helix</keyword>
<dbReference type="GO" id="GO:0042721">
    <property type="term" value="C:TIM22 mitochondrial import inner membrane insertion complex"/>
    <property type="evidence" value="ECO:0007669"/>
    <property type="project" value="TreeGrafter"/>
</dbReference>
<feature type="binding site" evidence="10">
    <location>
        <position position="154"/>
    </location>
    <ligand>
        <name>a ubiquinone</name>
        <dbReference type="ChEBI" id="CHEBI:16389"/>
        <note>ligand shared with IP/SDHB</note>
    </ligand>
</feature>
<keyword evidence="11" id="KW-0408">Iron</keyword>
<evidence type="ECO:0000256" key="12">
    <source>
        <dbReference type="RuleBase" id="RU364031"/>
    </source>
</evidence>
<evidence type="ECO:0000256" key="8">
    <source>
        <dbReference type="ARBA" id="ARBA00023128"/>
    </source>
</evidence>
<dbReference type="SUPFAM" id="SSF81343">
    <property type="entry name" value="Fumarate reductase respiratory complex transmembrane subunits"/>
    <property type="match status" value="1"/>
</dbReference>
<dbReference type="EMBL" id="CP059249">
    <property type="protein sequence ID" value="QLL32619.1"/>
    <property type="molecule type" value="Genomic_DNA"/>
</dbReference>
<dbReference type="InterPro" id="IPR034804">
    <property type="entry name" value="SQR/QFR_C/D"/>
</dbReference>
<dbReference type="GO" id="GO:0008320">
    <property type="term" value="F:protein transmembrane transporter activity"/>
    <property type="evidence" value="ECO:0007669"/>
    <property type="project" value="TreeGrafter"/>
</dbReference>
<dbReference type="OrthoDB" id="18577at2759"/>
<dbReference type="InterPro" id="IPR007992">
    <property type="entry name" value="CybS"/>
</dbReference>
<gene>
    <name evidence="13" type="ORF">HG536_0D01410</name>
</gene>
<keyword evidence="14" id="KW-1185">Reference proteome</keyword>
<evidence type="ECO:0000256" key="7">
    <source>
        <dbReference type="ARBA" id="ARBA00022989"/>
    </source>
</evidence>